<accession>A0A3P6EGN8</accession>
<protein>
    <submittedName>
        <fullName evidence="1">Uncharacterized protein</fullName>
    </submittedName>
</protein>
<sequence>MVADLLSRETKEWNKALVDKLLPKVSSHILSIHPSLKGDPDSIWTQQESEEYSVKSGYFSAQTTKIQSTLGLLNSDSWNWQRYICSAPNFSIQDKSPTHGNKLQSFLDLLEYMGLPQSVNFPE</sequence>
<dbReference type="EMBL" id="LR031875">
    <property type="protein sequence ID" value="VDD30449.1"/>
    <property type="molecule type" value="Genomic_DNA"/>
</dbReference>
<dbReference type="AlphaFoldDB" id="A0A3P6EGN8"/>
<evidence type="ECO:0000313" key="1">
    <source>
        <dbReference type="EMBL" id="VDD30449.1"/>
    </source>
</evidence>
<proteinExistence type="predicted"/>
<reference evidence="1" key="1">
    <citation type="submission" date="2018-11" db="EMBL/GenBank/DDBJ databases">
        <authorList>
            <consortium name="Genoscope - CEA"/>
            <person name="William W."/>
        </authorList>
    </citation>
    <scope>NUCLEOTIDE SEQUENCE</scope>
</reference>
<name>A0A3P6EGN8_BRAOL</name>
<gene>
    <name evidence="1" type="ORF">BOLC9T55772H</name>
</gene>
<organism evidence="1">
    <name type="scientific">Brassica oleracea</name>
    <name type="common">Wild cabbage</name>
    <dbReference type="NCBI Taxonomy" id="3712"/>
    <lineage>
        <taxon>Eukaryota</taxon>
        <taxon>Viridiplantae</taxon>
        <taxon>Streptophyta</taxon>
        <taxon>Embryophyta</taxon>
        <taxon>Tracheophyta</taxon>
        <taxon>Spermatophyta</taxon>
        <taxon>Magnoliopsida</taxon>
        <taxon>eudicotyledons</taxon>
        <taxon>Gunneridae</taxon>
        <taxon>Pentapetalae</taxon>
        <taxon>rosids</taxon>
        <taxon>malvids</taxon>
        <taxon>Brassicales</taxon>
        <taxon>Brassicaceae</taxon>
        <taxon>Brassiceae</taxon>
        <taxon>Brassica</taxon>
    </lineage>
</organism>